<dbReference type="SUPFAM" id="SSF56112">
    <property type="entry name" value="Protein kinase-like (PK-like)"/>
    <property type="match status" value="1"/>
</dbReference>
<feature type="region of interest" description="Disordered" evidence="1">
    <location>
        <begin position="167"/>
        <end position="198"/>
    </location>
</feature>
<accession>A0ABQ8ZEA6</accession>
<evidence type="ECO:0000313" key="2">
    <source>
        <dbReference type="EMBL" id="KAJ6255086.1"/>
    </source>
</evidence>
<feature type="region of interest" description="Disordered" evidence="1">
    <location>
        <begin position="22"/>
        <end position="44"/>
    </location>
</feature>
<reference evidence="2" key="1">
    <citation type="submission" date="2022-08" db="EMBL/GenBank/DDBJ databases">
        <title>Novel sulfate-reducing endosymbionts in the free-living metamonad Anaeramoeba.</title>
        <authorList>
            <person name="Jerlstrom-Hultqvist J."/>
            <person name="Cepicka I."/>
            <person name="Gallot-Lavallee L."/>
            <person name="Salas-Leiva D."/>
            <person name="Curtis B.A."/>
            <person name="Zahonova K."/>
            <person name="Pipaliya S."/>
            <person name="Dacks J."/>
            <person name="Roger A.J."/>
        </authorList>
    </citation>
    <scope>NUCLEOTIDE SEQUENCE</scope>
    <source>
        <strain evidence="2">Schooner1</strain>
    </source>
</reference>
<evidence type="ECO:0000256" key="1">
    <source>
        <dbReference type="SAM" id="MobiDB-lite"/>
    </source>
</evidence>
<name>A0ABQ8ZEA6_9EUKA</name>
<dbReference type="PROSITE" id="PS00109">
    <property type="entry name" value="PROTEIN_KINASE_TYR"/>
    <property type="match status" value="1"/>
</dbReference>
<dbReference type="InterPro" id="IPR008266">
    <property type="entry name" value="Tyr_kinase_AS"/>
</dbReference>
<sequence length="350" mass="42081">MLISKGFLDESFLYPLISKKKEEEEEEMEEGAYEKEEEEEEEENPILQYFENINKLLIHFNNNKPILENFFVSTKLYHRIPNWVTTSDPKEFTKEKQEILNKANNLPNFNHKKFWLALIDMVKELHSMNYFHRDFRIANIMVEKKKIQIHKKNINITSTATTNTKNITPTTTTTNKNTNKNNTNTNTTTTTTNNNNNNTTTTNNTFVYIPRIIDFDSAYLKSNKQNIFHGGTCCLGPRCMIEKQNRFQYRFSISDDLEILLNSFLNFYTNEKIFYIPNDQRYKYSNFQIYVSDVIERYDKYFNTTTDHKKKKQKKKNKKKIFEINDLLPKRYKKDWLDYQKIKNFIRKFF</sequence>
<evidence type="ECO:0000313" key="3">
    <source>
        <dbReference type="Proteomes" id="UP001150062"/>
    </source>
</evidence>
<feature type="compositionally biased region" description="Acidic residues" evidence="1">
    <location>
        <begin position="23"/>
        <end position="44"/>
    </location>
</feature>
<dbReference type="Proteomes" id="UP001150062">
    <property type="component" value="Unassembled WGS sequence"/>
</dbReference>
<comment type="caution">
    <text evidence="2">The sequence shown here is derived from an EMBL/GenBank/DDBJ whole genome shotgun (WGS) entry which is preliminary data.</text>
</comment>
<protein>
    <submittedName>
        <fullName evidence="2">Mansc domain containing protein</fullName>
    </submittedName>
</protein>
<organism evidence="2 3">
    <name type="scientific">Anaeramoeba flamelloides</name>
    <dbReference type="NCBI Taxonomy" id="1746091"/>
    <lineage>
        <taxon>Eukaryota</taxon>
        <taxon>Metamonada</taxon>
        <taxon>Anaeramoebidae</taxon>
        <taxon>Anaeramoeba</taxon>
    </lineage>
</organism>
<proteinExistence type="predicted"/>
<dbReference type="EMBL" id="JAOAOG010000014">
    <property type="protein sequence ID" value="KAJ6255086.1"/>
    <property type="molecule type" value="Genomic_DNA"/>
</dbReference>
<keyword evidence="3" id="KW-1185">Reference proteome</keyword>
<gene>
    <name evidence="2" type="ORF">M0813_11743</name>
</gene>
<dbReference type="InterPro" id="IPR011009">
    <property type="entry name" value="Kinase-like_dom_sf"/>
</dbReference>
<dbReference type="Gene3D" id="1.10.510.10">
    <property type="entry name" value="Transferase(Phosphotransferase) domain 1"/>
    <property type="match status" value="1"/>
</dbReference>